<feature type="signal peptide" evidence="2">
    <location>
        <begin position="1"/>
        <end position="36"/>
    </location>
</feature>
<feature type="compositionally biased region" description="Basic and acidic residues" evidence="1">
    <location>
        <begin position="227"/>
        <end position="236"/>
    </location>
</feature>
<keyword evidence="2" id="KW-0732">Signal</keyword>
<dbReference type="RefSeq" id="WP_060856250.1">
    <property type="nucleotide sequence ID" value="NZ_FCOC02000008.1"/>
</dbReference>
<accession>A0A158GM98</accession>
<proteinExistence type="predicted"/>
<feature type="compositionally biased region" description="Polar residues" evidence="1">
    <location>
        <begin position="239"/>
        <end position="248"/>
    </location>
</feature>
<dbReference type="Proteomes" id="UP000054893">
    <property type="component" value="Unassembled WGS sequence"/>
</dbReference>
<reference evidence="3 4" key="1">
    <citation type="submission" date="2016-01" db="EMBL/GenBank/DDBJ databases">
        <authorList>
            <person name="Oliw E.H."/>
        </authorList>
    </citation>
    <scope>NUCLEOTIDE SEQUENCE [LARGE SCALE GENOMIC DNA]</scope>
    <source>
        <strain evidence="3">LMG 22029</strain>
    </source>
</reference>
<feature type="region of interest" description="Disordered" evidence="1">
    <location>
        <begin position="150"/>
        <end position="172"/>
    </location>
</feature>
<gene>
    <name evidence="3" type="ORF">AWB64_03092</name>
</gene>
<protein>
    <recommendedName>
        <fullName evidence="5">Secreted protein</fullName>
    </recommendedName>
</protein>
<feature type="chain" id="PRO_5007810397" description="Secreted protein" evidence="2">
    <location>
        <begin position="37"/>
        <end position="248"/>
    </location>
</feature>
<evidence type="ECO:0000313" key="4">
    <source>
        <dbReference type="Proteomes" id="UP000054893"/>
    </source>
</evidence>
<evidence type="ECO:0000256" key="2">
    <source>
        <dbReference type="SAM" id="SignalP"/>
    </source>
</evidence>
<feature type="region of interest" description="Disordered" evidence="1">
    <location>
        <begin position="223"/>
        <end position="248"/>
    </location>
</feature>
<organism evidence="3 4">
    <name type="scientific">Caballeronia sordidicola</name>
    <name type="common">Burkholderia sordidicola</name>
    <dbReference type="NCBI Taxonomy" id="196367"/>
    <lineage>
        <taxon>Bacteria</taxon>
        <taxon>Pseudomonadati</taxon>
        <taxon>Pseudomonadota</taxon>
        <taxon>Betaproteobacteria</taxon>
        <taxon>Burkholderiales</taxon>
        <taxon>Burkholderiaceae</taxon>
        <taxon>Caballeronia</taxon>
    </lineage>
</organism>
<name>A0A158GM98_CABSO</name>
<dbReference type="AlphaFoldDB" id="A0A158GM98"/>
<evidence type="ECO:0000256" key="1">
    <source>
        <dbReference type="SAM" id="MobiDB-lite"/>
    </source>
</evidence>
<evidence type="ECO:0008006" key="5">
    <source>
        <dbReference type="Google" id="ProtNLM"/>
    </source>
</evidence>
<sequence>MSRPPIRDVFRLARLGLDKVALACAAFSLMHASARAAEAPAAEAVSIDQWAAQSSDQVARRSINDDAWVNLSAAHVAQDDAWSAPPAPLRVATPPRETLPVANEAIQQIRPPQHASALVMDGSDWNETPRGRSPGLIAGNNAWRNRIAPETARTIERNPAEQNRSGEPATASKYEGVLQPDPWSVSAAPSVGADSTADWQNLKVASTTQQRTCSRDWSIFSGAGCLDSRKAPDPAKDQGTGNANPRPL</sequence>
<dbReference type="EMBL" id="FCOC02000008">
    <property type="protein sequence ID" value="SAL32931.1"/>
    <property type="molecule type" value="Genomic_DNA"/>
</dbReference>
<evidence type="ECO:0000313" key="3">
    <source>
        <dbReference type="EMBL" id="SAL32931.1"/>
    </source>
</evidence>
<dbReference type="OrthoDB" id="9833975at2"/>